<dbReference type="Gene3D" id="3.30.1150.10">
    <property type="match status" value="1"/>
</dbReference>
<reference evidence="2 3" key="1">
    <citation type="submission" date="2016-11" db="EMBL/GenBank/DDBJ databases">
        <authorList>
            <person name="Jaros S."/>
            <person name="Januszkiewicz K."/>
            <person name="Wedrychowicz H."/>
        </authorList>
    </citation>
    <scope>NUCLEOTIDE SEQUENCE [LARGE SCALE GENOMIC DNA]</scope>
    <source>
        <strain evidence="2">NCIMB 2154T</strain>
    </source>
</reference>
<evidence type="ECO:0000313" key="3">
    <source>
        <dbReference type="Proteomes" id="UP000231564"/>
    </source>
</evidence>
<dbReference type="InterPro" id="IPR037682">
    <property type="entry name" value="TonB_C"/>
</dbReference>
<keyword evidence="3" id="KW-1185">Reference proteome</keyword>
<dbReference type="OrthoDB" id="1039448at2"/>
<dbReference type="KEGG" id="tmar:MARIT_1218"/>
<gene>
    <name evidence="2" type="ORF">MARIT_1218</name>
</gene>
<dbReference type="Pfam" id="PF03544">
    <property type="entry name" value="TonB_C"/>
    <property type="match status" value="1"/>
</dbReference>
<proteinExistence type="predicted"/>
<organism evidence="2 3">
    <name type="scientific">Tenacibaculum maritimum NCIMB 2154</name>
    <dbReference type="NCBI Taxonomy" id="1349785"/>
    <lineage>
        <taxon>Bacteria</taxon>
        <taxon>Pseudomonadati</taxon>
        <taxon>Bacteroidota</taxon>
        <taxon>Flavobacteriia</taxon>
        <taxon>Flavobacteriales</taxon>
        <taxon>Flavobacteriaceae</taxon>
        <taxon>Tenacibaculum</taxon>
    </lineage>
</organism>
<evidence type="ECO:0000313" key="2">
    <source>
        <dbReference type="EMBL" id="SFZ81653.1"/>
    </source>
</evidence>
<feature type="domain" description="TonB C-terminal" evidence="1">
    <location>
        <begin position="159"/>
        <end position="219"/>
    </location>
</feature>
<name>A0A2H1E9J4_9FLAO</name>
<dbReference type="GO" id="GO:0055085">
    <property type="term" value="P:transmembrane transport"/>
    <property type="evidence" value="ECO:0007669"/>
    <property type="project" value="InterPro"/>
</dbReference>
<dbReference type="EMBL" id="LT634361">
    <property type="protein sequence ID" value="SFZ81653.1"/>
    <property type="molecule type" value="Genomic_DNA"/>
</dbReference>
<dbReference type="Proteomes" id="UP000231564">
    <property type="component" value="Chromosome MARIT"/>
</dbReference>
<protein>
    <recommendedName>
        <fullName evidence="1">TonB C-terminal domain-containing protein</fullName>
    </recommendedName>
</protein>
<accession>A0A2H1E9J4</accession>
<dbReference type="SUPFAM" id="SSF74653">
    <property type="entry name" value="TolA/TonB C-terminal domain"/>
    <property type="match status" value="1"/>
</dbReference>
<dbReference type="STRING" id="1349785.GCA_000509405_01051"/>
<evidence type="ECO:0000259" key="1">
    <source>
        <dbReference type="Pfam" id="PF03544"/>
    </source>
</evidence>
<dbReference type="GeneID" id="47722766"/>
<sequence>MFILLFSSYLNLITAQNRCESSGQIVLDINAIEISKCAIETTSSPTSSLQTTKKAQKTSIQHTYSRKKIHHRFNKINTQKASFKKVPFNNSLPKINTDKQTPSLQKEILFVTVDEPPLFPNCKYSTKEKNIQCFKSSINKHFNQNFNYERFSEITTKDKIFIRFTIDIKGNVKKTQILSSNENKILTNEINRVLLKLPQFSAGKYKGVPVNVTYTFSINLTLT</sequence>
<dbReference type="AlphaFoldDB" id="A0A2H1E9J4"/>
<dbReference type="RefSeq" id="WP_157926209.1">
    <property type="nucleotide sequence ID" value="NZ_BAUG01000031.1"/>
</dbReference>